<dbReference type="InterPro" id="IPR000674">
    <property type="entry name" value="Ald_Oxase/Xan_DH_a/b"/>
</dbReference>
<dbReference type="NCBIfam" id="TIGR01409">
    <property type="entry name" value="TAT_signal_seq"/>
    <property type="match status" value="1"/>
</dbReference>
<dbReference type="SUPFAM" id="SSF56003">
    <property type="entry name" value="Molybdenum cofactor-binding domain"/>
    <property type="match status" value="2"/>
</dbReference>
<dbReference type="STRING" id="1121895.GCA_000378485_03448"/>
<evidence type="ECO:0000313" key="3">
    <source>
        <dbReference type="Proteomes" id="UP000030152"/>
    </source>
</evidence>
<dbReference type="Gene3D" id="3.30.365.10">
    <property type="entry name" value="Aldehyde oxidase/xanthine dehydrogenase, molybdopterin binding domain"/>
    <property type="match status" value="4"/>
</dbReference>
<dbReference type="SMART" id="SM01008">
    <property type="entry name" value="Ald_Xan_dh_C"/>
    <property type="match status" value="1"/>
</dbReference>
<dbReference type="PANTHER" id="PTHR47495">
    <property type="entry name" value="ALDEHYDE DEHYDROGENASE"/>
    <property type="match status" value="1"/>
</dbReference>
<dbReference type="OrthoDB" id="9767994at2"/>
<proteinExistence type="predicted"/>
<dbReference type="InterPro" id="IPR037165">
    <property type="entry name" value="AldOxase/xan_DH_Mopterin-bd_sf"/>
</dbReference>
<sequence length="721" mass="79744">MTQSRNNDNFSRRSFLKVAGLGGAALCIGLDFISEANAAVIKPHEASLAAIEFNPWIIIDPTGKVTIIDHRAEMGQGSYHSVPQIVAEELEVDLKDINVEFAIGNEKKYGGQVTGGSSTIRGSYKNLLKLSASAREMLTTAAAMAWSVPVSECYAQSGHIFHKPSGKKAGYGELAFAASKLEAPKEPKLKKISEYKLIRKPIRRIDTAAKTNGSLVFGLDKRIPGLQFASVERDPRFLGKVKSFDASEALKVPGVKKVFKVTMGYYEFNREGVVVVANSTWAALQGRKKLKVTWDSGDFKHWSTPEILKKQGELIQSQEGMPLKTQGTPTELLAKALKKIDVTYQTPYQSHCAMEPVNCIAHYKGDSVEIWGPIQAPGWIQDYVSKKFGIDKEKVLVNMTFLGGGFGRKAMTDYPHEAVAISKEIGTPVQVIWTREDDATLGPFRPGISYRCEGTIANGKIEALKFRMAGQNNDHWRGGKKTEPNRSTSEGFLKPYYESIKNLSISDVLFETSIPTSFWRSVYASTNGFAYESFMDEMAHQAGTDPLDFRRAHLQEERCQKLIDKMEEVSGWKKRKKNEGYGVAITECFETTVGQVVKVSKNPNGGVKIDKVWAVMDCGWYVNPDIIHAQVEGSIVMGIGAATTHQITFKDNVVEQHNFYDYPMPRINEIPAIEVHIMENEADAGGVGEPGLPPLAPALTNAIFDLTGKRIRTLPFKLSEV</sequence>
<comment type="caution">
    <text evidence="2">The sequence shown here is derived from an EMBL/GenBank/DDBJ whole genome shotgun (WGS) entry which is preliminary data.</text>
</comment>
<reference evidence="2 3" key="1">
    <citation type="submission" date="2013-09" db="EMBL/GenBank/DDBJ databases">
        <authorList>
            <person name="Zeng Z."/>
            <person name="Chen C."/>
        </authorList>
    </citation>
    <scope>NUCLEOTIDE SEQUENCE [LARGE SCALE GENOMIC DNA]</scope>
    <source>
        <strain evidence="2 3">WB 3.3-2</strain>
    </source>
</reference>
<dbReference type="Pfam" id="PF20256">
    <property type="entry name" value="MoCoBD_2"/>
    <property type="match status" value="2"/>
</dbReference>
<dbReference type="InterPro" id="IPR008274">
    <property type="entry name" value="AldOxase/xan_DH_MoCoBD1"/>
</dbReference>
<dbReference type="GO" id="GO:0016491">
    <property type="term" value="F:oxidoreductase activity"/>
    <property type="evidence" value="ECO:0007669"/>
    <property type="project" value="InterPro"/>
</dbReference>
<feature type="domain" description="Aldehyde oxidase/xanthine dehydrogenase a/b hammerhead" evidence="1">
    <location>
        <begin position="212"/>
        <end position="298"/>
    </location>
</feature>
<name>A0A0A2M221_9FLAO</name>
<dbReference type="Pfam" id="PF02738">
    <property type="entry name" value="MoCoBD_1"/>
    <property type="match status" value="1"/>
</dbReference>
<dbReference type="RefSeq" id="WP_026300154.1">
    <property type="nucleotide sequence ID" value="NZ_JRLX01000020.1"/>
</dbReference>
<evidence type="ECO:0000313" key="2">
    <source>
        <dbReference type="EMBL" id="KGO85523.1"/>
    </source>
</evidence>
<dbReference type="PANTHER" id="PTHR47495:SF2">
    <property type="entry name" value="ALDEHYDE DEHYDROGENASE"/>
    <property type="match status" value="1"/>
</dbReference>
<dbReference type="eggNOG" id="COG1529">
    <property type="taxonomic scope" value="Bacteria"/>
</dbReference>
<dbReference type="AlphaFoldDB" id="A0A0A2M221"/>
<dbReference type="EMBL" id="JRLX01000020">
    <property type="protein sequence ID" value="KGO85523.1"/>
    <property type="molecule type" value="Genomic_DNA"/>
</dbReference>
<dbReference type="InterPro" id="IPR052516">
    <property type="entry name" value="N-heterocyclic_Hydroxylase"/>
</dbReference>
<keyword evidence="3" id="KW-1185">Reference proteome</keyword>
<evidence type="ECO:0000259" key="1">
    <source>
        <dbReference type="SMART" id="SM01008"/>
    </source>
</evidence>
<dbReference type="InterPro" id="IPR006311">
    <property type="entry name" value="TAT_signal"/>
</dbReference>
<dbReference type="PIRSF" id="PIRSF036389">
    <property type="entry name" value="IOR_B"/>
    <property type="match status" value="1"/>
</dbReference>
<accession>A0A0A2M221</accession>
<dbReference type="InterPro" id="IPR012368">
    <property type="entry name" value="OxRdtase_Mopterin-bd_su_IorB"/>
</dbReference>
<gene>
    <name evidence="2" type="ORF">Q765_16000</name>
</gene>
<dbReference type="Gene3D" id="3.90.1170.50">
    <property type="entry name" value="Aldehyde oxidase/xanthine dehydrogenase, a/b hammerhead"/>
    <property type="match status" value="1"/>
</dbReference>
<dbReference type="InterPro" id="IPR046867">
    <property type="entry name" value="AldOxase/xan_DH_MoCoBD2"/>
</dbReference>
<dbReference type="InterPro" id="IPR019546">
    <property type="entry name" value="TAT_signal_bac_arc"/>
</dbReference>
<organism evidence="2 3">
    <name type="scientific">Flavobacterium rivuli WB 3.3-2 = DSM 21788</name>
    <dbReference type="NCBI Taxonomy" id="1121895"/>
    <lineage>
        <taxon>Bacteria</taxon>
        <taxon>Pseudomonadati</taxon>
        <taxon>Bacteroidota</taxon>
        <taxon>Flavobacteriia</taxon>
        <taxon>Flavobacteriales</taxon>
        <taxon>Flavobacteriaceae</taxon>
        <taxon>Flavobacterium</taxon>
    </lineage>
</organism>
<dbReference type="Proteomes" id="UP000030152">
    <property type="component" value="Unassembled WGS sequence"/>
</dbReference>
<dbReference type="PROSITE" id="PS51318">
    <property type="entry name" value="TAT"/>
    <property type="match status" value="1"/>
</dbReference>
<protein>
    <submittedName>
        <fullName evidence="2">Xanthine dehydrogenase</fullName>
    </submittedName>
</protein>